<keyword evidence="7" id="KW-1185">Reference proteome</keyword>
<evidence type="ECO:0000259" key="5">
    <source>
        <dbReference type="PROSITE" id="PS50977"/>
    </source>
</evidence>
<dbReference type="GO" id="GO:0003700">
    <property type="term" value="F:DNA-binding transcription factor activity"/>
    <property type="evidence" value="ECO:0007669"/>
    <property type="project" value="TreeGrafter"/>
</dbReference>
<dbReference type="OrthoDB" id="3210322at2"/>
<dbReference type="PROSITE" id="PS50977">
    <property type="entry name" value="HTH_TETR_2"/>
    <property type="match status" value="1"/>
</dbReference>
<dbReference type="RefSeq" id="WP_075977705.1">
    <property type="nucleotide sequence ID" value="NZ_MKQR01000026.1"/>
</dbReference>
<evidence type="ECO:0000313" key="7">
    <source>
        <dbReference type="Proteomes" id="UP000186040"/>
    </source>
</evidence>
<protein>
    <submittedName>
        <fullName evidence="6">TetR family transcriptional regulator</fullName>
    </submittedName>
</protein>
<keyword evidence="1" id="KW-0805">Transcription regulation</keyword>
<dbReference type="InterPro" id="IPR009057">
    <property type="entry name" value="Homeodomain-like_sf"/>
</dbReference>
<evidence type="ECO:0000256" key="1">
    <source>
        <dbReference type="ARBA" id="ARBA00023015"/>
    </source>
</evidence>
<dbReference type="SUPFAM" id="SSF48498">
    <property type="entry name" value="Tetracyclin repressor-like, C-terminal domain"/>
    <property type="match status" value="1"/>
</dbReference>
<evidence type="ECO:0000256" key="3">
    <source>
        <dbReference type="ARBA" id="ARBA00023163"/>
    </source>
</evidence>
<accession>A0A1Q9LG94</accession>
<organism evidence="6 7">
    <name type="scientific">Actinokineospora bangkokensis</name>
    <dbReference type="NCBI Taxonomy" id="1193682"/>
    <lineage>
        <taxon>Bacteria</taxon>
        <taxon>Bacillati</taxon>
        <taxon>Actinomycetota</taxon>
        <taxon>Actinomycetes</taxon>
        <taxon>Pseudonocardiales</taxon>
        <taxon>Pseudonocardiaceae</taxon>
        <taxon>Actinokineospora</taxon>
    </lineage>
</organism>
<comment type="caution">
    <text evidence="6">The sequence shown here is derived from an EMBL/GenBank/DDBJ whole genome shotgun (WGS) entry which is preliminary data.</text>
</comment>
<evidence type="ECO:0000256" key="4">
    <source>
        <dbReference type="PROSITE-ProRule" id="PRU00335"/>
    </source>
</evidence>
<dbReference type="PANTHER" id="PTHR30055">
    <property type="entry name" value="HTH-TYPE TRANSCRIPTIONAL REGULATOR RUTR"/>
    <property type="match status" value="1"/>
</dbReference>
<dbReference type="AlphaFoldDB" id="A0A1Q9LG94"/>
<dbReference type="InterPro" id="IPR036271">
    <property type="entry name" value="Tet_transcr_reg_TetR-rel_C_sf"/>
</dbReference>
<dbReference type="Gene3D" id="1.10.357.10">
    <property type="entry name" value="Tetracycline Repressor, domain 2"/>
    <property type="match status" value="1"/>
</dbReference>
<dbReference type="PANTHER" id="PTHR30055:SF243">
    <property type="entry name" value="HTH-TYPE TRANSCRIPTIONAL REGULATOR RV1816"/>
    <property type="match status" value="1"/>
</dbReference>
<dbReference type="Pfam" id="PF00440">
    <property type="entry name" value="TetR_N"/>
    <property type="match status" value="1"/>
</dbReference>
<feature type="domain" description="HTH tetR-type" evidence="5">
    <location>
        <begin position="10"/>
        <end position="70"/>
    </location>
</feature>
<evidence type="ECO:0000313" key="6">
    <source>
        <dbReference type="EMBL" id="OLR91034.1"/>
    </source>
</evidence>
<dbReference type="GO" id="GO:0000976">
    <property type="term" value="F:transcription cis-regulatory region binding"/>
    <property type="evidence" value="ECO:0007669"/>
    <property type="project" value="TreeGrafter"/>
</dbReference>
<name>A0A1Q9LG94_9PSEU</name>
<dbReference type="Pfam" id="PF13305">
    <property type="entry name" value="TetR_C_33"/>
    <property type="match status" value="1"/>
</dbReference>
<sequence>MTQATRRDRGRTDQEIRAQARSLLVSDGPQAVTLRAIARELGITAPALYRYYSSREDLVAHLRADVCADLTAALTTAVSTADDPVARVLVLCRGFRSWALAHPQEFSLVFGSPSAGPPDLEKDSFGRVFLGVAGQVLATGAVPARPDAVPGSLREDLEGFRAELLELMSPPLSGEVLTVEVAHALLRCWVRLYGQVALEVFGQVPTPVTNTGALFESTLLDMLAEFGLS</sequence>
<keyword evidence="2 4" id="KW-0238">DNA-binding</keyword>
<evidence type="ECO:0000256" key="2">
    <source>
        <dbReference type="ARBA" id="ARBA00023125"/>
    </source>
</evidence>
<dbReference type="InterPro" id="IPR050109">
    <property type="entry name" value="HTH-type_TetR-like_transc_reg"/>
</dbReference>
<proteinExistence type="predicted"/>
<dbReference type="InterPro" id="IPR025996">
    <property type="entry name" value="MT1864/Rv1816-like_C"/>
</dbReference>
<dbReference type="STRING" id="1193682.BJP25_31325"/>
<dbReference type="SUPFAM" id="SSF46689">
    <property type="entry name" value="Homeodomain-like"/>
    <property type="match status" value="1"/>
</dbReference>
<dbReference type="Proteomes" id="UP000186040">
    <property type="component" value="Unassembled WGS sequence"/>
</dbReference>
<feature type="DNA-binding region" description="H-T-H motif" evidence="4">
    <location>
        <begin position="33"/>
        <end position="52"/>
    </location>
</feature>
<dbReference type="InterPro" id="IPR001647">
    <property type="entry name" value="HTH_TetR"/>
</dbReference>
<reference evidence="6 7" key="1">
    <citation type="submission" date="2016-10" db="EMBL/GenBank/DDBJ databases">
        <title>The Draft Genome Sequence of Actinokineospora bangkokensis 44EHWT reveals the biosynthetic pathway of antifungal compounds Thailandins with unusual extender unit butylmalonyl-CoA.</title>
        <authorList>
            <person name="Greule A."/>
            <person name="Intra B."/>
            <person name="Flemming S."/>
            <person name="Rommel M.G."/>
            <person name="Panbangred W."/>
            <person name="Bechthold A."/>
        </authorList>
    </citation>
    <scope>NUCLEOTIDE SEQUENCE [LARGE SCALE GENOMIC DNA]</scope>
    <source>
        <strain evidence="6 7">44EHW</strain>
    </source>
</reference>
<gene>
    <name evidence="6" type="ORF">BJP25_31325</name>
</gene>
<dbReference type="EMBL" id="MKQR01000026">
    <property type="protein sequence ID" value="OLR91034.1"/>
    <property type="molecule type" value="Genomic_DNA"/>
</dbReference>
<keyword evidence="3" id="KW-0804">Transcription</keyword>
<dbReference type="PRINTS" id="PR00455">
    <property type="entry name" value="HTHTETR"/>
</dbReference>